<dbReference type="FunFam" id="3.30.420.40:FF:000148">
    <property type="entry name" value="Actin, alpha skeletal muscle"/>
    <property type="match status" value="1"/>
</dbReference>
<protein>
    <submittedName>
        <fullName evidence="7">Actin-7-related</fullName>
    </submittedName>
</protein>
<name>A0A9Q0LUP3_ANAIG</name>
<comment type="caution">
    <text evidence="7">The sequence shown here is derived from an EMBL/GenBank/DDBJ whole genome shotgun (WGS) entry which is preliminary data.</text>
</comment>
<dbReference type="PANTHER" id="PTHR11937">
    <property type="entry name" value="ACTIN"/>
    <property type="match status" value="1"/>
</dbReference>
<keyword evidence="3" id="KW-0547">Nucleotide-binding</keyword>
<reference evidence="7" key="1">
    <citation type="submission" date="2022-10" db="EMBL/GenBank/DDBJ databases">
        <title>Novel sulphate-reducing endosymbionts in the free-living metamonad Anaeramoeba.</title>
        <authorList>
            <person name="Jerlstrom-Hultqvist J."/>
            <person name="Cepicka I."/>
            <person name="Gallot-Lavallee L."/>
            <person name="Salas-Leiva D."/>
            <person name="Curtis B.A."/>
            <person name="Zahonova K."/>
            <person name="Pipaliya S."/>
            <person name="Dacks J."/>
            <person name="Roger A.J."/>
        </authorList>
    </citation>
    <scope>NUCLEOTIDE SEQUENCE</scope>
    <source>
        <strain evidence="7">BMAN</strain>
    </source>
</reference>
<dbReference type="FunFam" id="3.90.640.10:FF:000007">
    <property type="entry name" value="Actin like 7B"/>
    <property type="match status" value="1"/>
</dbReference>
<dbReference type="Proteomes" id="UP001149090">
    <property type="component" value="Unassembled WGS sequence"/>
</dbReference>
<dbReference type="Gene3D" id="3.30.420.40">
    <property type="match status" value="4"/>
</dbReference>
<dbReference type="GO" id="GO:0005524">
    <property type="term" value="F:ATP binding"/>
    <property type="evidence" value="ECO:0007669"/>
    <property type="project" value="UniProtKB-KW"/>
</dbReference>
<dbReference type="SMART" id="SM00268">
    <property type="entry name" value="ACTIN"/>
    <property type="match status" value="2"/>
</dbReference>
<dbReference type="OrthoDB" id="6220758at2759"/>
<comment type="subcellular location">
    <subcellularLocation>
        <location evidence="1">Cytoplasm</location>
        <location evidence="1">Cytoskeleton</location>
    </subcellularLocation>
</comment>
<keyword evidence="5" id="KW-0206">Cytoskeleton</keyword>
<keyword evidence="8" id="KW-1185">Reference proteome</keyword>
<dbReference type="InterPro" id="IPR043129">
    <property type="entry name" value="ATPase_NBD"/>
</dbReference>
<dbReference type="PRINTS" id="PR00190">
    <property type="entry name" value="ACTIN"/>
</dbReference>
<evidence type="ECO:0000313" key="8">
    <source>
        <dbReference type="Proteomes" id="UP001149090"/>
    </source>
</evidence>
<dbReference type="SUPFAM" id="SSF53067">
    <property type="entry name" value="Actin-like ATPase domain"/>
    <property type="match status" value="4"/>
</dbReference>
<dbReference type="Pfam" id="PF00022">
    <property type="entry name" value="Actin"/>
    <property type="match status" value="2"/>
</dbReference>
<evidence type="ECO:0000256" key="3">
    <source>
        <dbReference type="ARBA" id="ARBA00022741"/>
    </source>
</evidence>
<evidence type="ECO:0000256" key="2">
    <source>
        <dbReference type="ARBA" id="ARBA00022490"/>
    </source>
</evidence>
<dbReference type="EMBL" id="JAPDFW010000011">
    <property type="protein sequence ID" value="KAJ5080316.1"/>
    <property type="molecule type" value="Genomic_DNA"/>
</dbReference>
<evidence type="ECO:0000256" key="6">
    <source>
        <dbReference type="RuleBase" id="RU000487"/>
    </source>
</evidence>
<proteinExistence type="inferred from homology"/>
<dbReference type="Gene3D" id="3.90.640.10">
    <property type="entry name" value="Actin, Chain A, domain 4"/>
    <property type="match status" value="2"/>
</dbReference>
<evidence type="ECO:0000313" key="7">
    <source>
        <dbReference type="EMBL" id="KAJ5080316.1"/>
    </source>
</evidence>
<evidence type="ECO:0000256" key="5">
    <source>
        <dbReference type="ARBA" id="ARBA00023212"/>
    </source>
</evidence>
<keyword evidence="2" id="KW-0963">Cytoplasm</keyword>
<dbReference type="AlphaFoldDB" id="A0A9Q0LUP3"/>
<accession>A0A9Q0LUP3</accession>
<sequence>MESPIVLTNSSSMIKAGFGGDDAPRAVFPGIVGRSKYPEVMVGMGFRDYYIGDEADSKRGILDLKYPVTRGRITNWDDMEKIWHHLFYNELRIAPEEHYLLVQDSFLGPKSDREKITQVLFETFNVKGLYMLSGIESALYSTMPSGFSLFVHIGHGSTQILPMDFDKPLIDYGIRQDFAGQDLDDFLRYNIVRENDIFFHSNSESRIIQKIKENLCYVTYDFEEELIKNTKSIIKQYELPDAKVINLTRTRFAVPEILFSPSMFGFSQVGLLPLIEQCVSKFPKSTQDELLKHIVVIGGSTMFPGFVDRFKKDLSKSSPNANVFADDFRKYSIWIGGSVISSLTSFSEKVIQSSQYDDQGPEVIHQHTKGAFLESERLFTGVEFLDRISPSFFQSQENICIIDQGTDSFKIGFSYDQEPKAIIPSIVGFEPFGSDKKQYIGEEAIENRELQLNPIFKEGKVENWEYLTAMYDYCFKSLGTYPDSTSLLLTRPLNSSNPDTEKMAQILMEQMKLPNLAFAFQPHLASYALDQIQTGIVVDIGNEFTQILPFYQRSYPLLSHKMPSMHYGGKHLTEQLIRLFRHRNYVFLTSAEFELAKYIKETYCYIARDFDQEYANFQTSTKEQRHIKLNGESILLDNESFSSLEPLFNPNLIGLSYPGIHQAIYDTIMLFDQEKQRELSKNIILCGGSSLIPNLVERLQTELSSLLPVNFNLNVFRAPDSDVRTLVWRGGAAFSKSERFSRAMFSSSDYFEIGSSVIYEKSFEEYF</sequence>
<evidence type="ECO:0000256" key="4">
    <source>
        <dbReference type="ARBA" id="ARBA00022840"/>
    </source>
</evidence>
<keyword evidence="4" id="KW-0067">ATP-binding</keyword>
<gene>
    <name evidence="7" type="ORF">M0811_03801</name>
</gene>
<organism evidence="7 8">
    <name type="scientific">Anaeramoeba ignava</name>
    <name type="common">Anaerobic marine amoeba</name>
    <dbReference type="NCBI Taxonomy" id="1746090"/>
    <lineage>
        <taxon>Eukaryota</taxon>
        <taxon>Metamonada</taxon>
        <taxon>Anaeramoebidae</taxon>
        <taxon>Anaeramoeba</taxon>
    </lineage>
</organism>
<dbReference type="GO" id="GO:0005856">
    <property type="term" value="C:cytoskeleton"/>
    <property type="evidence" value="ECO:0007669"/>
    <property type="project" value="UniProtKB-SubCell"/>
</dbReference>
<dbReference type="InterPro" id="IPR004000">
    <property type="entry name" value="Actin"/>
</dbReference>
<comment type="similarity">
    <text evidence="6">Belongs to the actin family.</text>
</comment>
<evidence type="ECO:0000256" key="1">
    <source>
        <dbReference type="ARBA" id="ARBA00004245"/>
    </source>
</evidence>